<gene>
    <name evidence="1" type="ORF">R4Z09_21520</name>
</gene>
<proteinExistence type="predicted"/>
<dbReference type="RefSeq" id="WP_338448774.1">
    <property type="nucleotide sequence ID" value="NZ_CP137640.1"/>
</dbReference>
<evidence type="ECO:0000313" key="2">
    <source>
        <dbReference type="Proteomes" id="UP001357223"/>
    </source>
</evidence>
<organism evidence="1 2">
    <name type="scientific">Niallia oryzisoli</name>
    <dbReference type="NCBI Taxonomy" id="1737571"/>
    <lineage>
        <taxon>Bacteria</taxon>
        <taxon>Bacillati</taxon>
        <taxon>Bacillota</taxon>
        <taxon>Bacilli</taxon>
        <taxon>Bacillales</taxon>
        <taxon>Bacillaceae</taxon>
        <taxon>Niallia</taxon>
    </lineage>
</organism>
<evidence type="ECO:0000313" key="1">
    <source>
        <dbReference type="EMBL" id="WVX79843.1"/>
    </source>
</evidence>
<protein>
    <submittedName>
        <fullName evidence="1">DUF3794 domain-containing protein</fullName>
    </submittedName>
</protein>
<dbReference type="EMBL" id="CP137640">
    <property type="protein sequence ID" value="WVX79843.1"/>
    <property type="molecule type" value="Genomic_DNA"/>
</dbReference>
<dbReference type="Proteomes" id="UP001357223">
    <property type="component" value="Chromosome"/>
</dbReference>
<accession>A0ABZ2C8V7</accession>
<name>A0ABZ2C8V7_9BACI</name>
<reference evidence="1 2" key="1">
    <citation type="submission" date="2023-10" db="EMBL/GenBank/DDBJ databases">
        <title>Niallia locisalis sp.nov. isolated from a salt pond sample.</title>
        <authorList>
            <person name="Li X.-J."/>
            <person name="Dong L."/>
        </authorList>
    </citation>
    <scope>NUCLEOTIDE SEQUENCE [LARGE SCALE GENOMIC DNA]</scope>
    <source>
        <strain evidence="1 2">DSM 29761</strain>
    </source>
</reference>
<keyword evidence="2" id="KW-1185">Reference proteome</keyword>
<sequence>MPDIKKEKYIFDDYFDCEPEKQHHHKAKMVTKVPVVLAEVYIQKDMFHVTDFHDFVLEIKNIKKQLVITRCRLLLPTNKVFIKGFVRKNIQYASPINFEAEHNGDNRPPEQTLEQNTRGFEPFLTPIIDSNLKSHTEHIDFELITEIKEFISKPVLPKKNSRHEFDFLVPQPVPSGFLEKDEMLSSDLSQFHQNSDQFYNDLPYCELISSNIIEWDEAIFRDQREYRRNINIYSPSGQLICQEVPFQTIDDKMVIDFKIRILQNQNVSV</sequence>